<protein>
    <submittedName>
        <fullName evidence="2">Uncharacterized protein</fullName>
    </submittedName>
</protein>
<dbReference type="EMBL" id="MQWB01000001">
    <property type="protein sequence ID" value="OZC01750.1"/>
    <property type="molecule type" value="Genomic_DNA"/>
</dbReference>
<dbReference type="InParanoid" id="A0A259TVM5"/>
<comment type="caution">
    <text evidence="2">The sequence shown here is derived from an EMBL/GenBank/DDBJ whole genome shotgun (WGS) entry which is preliminary data.</text>
</comment>
<evidence type="ECO:0000313" key="3">
    <source>
        <dbReference type="Proteomes" id="UP000216446"/>
    </source>
</evidence>
<reference evidence="2 3" key="1">
    <citation type="submission" date="2016-11" db="EMBL/GenBank/DDBJ databases">
        <title>Study of marine rhodopsin-containing bacteria.</title>
        <authorList>
            <person name="Yoshizawa S."/>
            <person name="Kumagai Y."/>
            <person name="Kogure K."/>
        </authorList>
    </citation>
    <scope>NUCLEOTIDE SEQUENCE [LARGE SCALE GENOMIC DNA]</scope>
    <source>
        <strain evidence="2 3">SG-29</strain>
    </source>
</reference>
<sequence length="150" mass="16412">MRLLVLLALAWVAAPVSAQSGPLHDQEVTWRSYNGDRPRAVRVRVFASGDERRPHTVVVDDRAANGRAPVTDEAPYVAETIGRELGFNPVEAAFVFRFTAASFAEEGSDSGKAVLVKATFRRTSSGSLGSPSWRVLTPEALEDLTDRQMR</sequence>
<dbReference type="Proteomes" id="UP000216446">
    <property type="component" value="Unassembled WGS sequence"/>
</dbReference>
<proteinExistence type="predicted"/>
<accession>A0A259TVM5</accession>
<dbReference type="RefSeq" id="WP_094545369.1">
    <property type="nucleotide sequence ID" value="NZ_MQWB01000001.1"/>
</dbReference>
<feature type="chain" id="PRO_5013170027" evidence="1">
    <location>
        <begin position="19"/>
        <end position="150"/>
    </location>
</feature>
<name>A0A259TVM5_9BACT</name>
<keyword evidence="3" id="KW-1185">Reference proteome</keyword>
<evidence type="ECO:0000256" key="1">
    <source>
        <dbReference type="SAM" id="SignalP"/>
    </source>
</evidence>
<organism evidence="2 3">
    <name type="scientific">Rubricoccus marinus</name>
    <dbReference type="NCBI Taxonomy" id="716817"/>
    <lineage>
        <taxon>Bacteria</taxon>
        <taxon>Pseudomonadati</taxon>
        <taxon>Rhodothermota</taxon>
        <taxon>Rhodothermia</taxon>
        <taxon>Rhodothermales</taxon>
        <taxon>Rubricoccaceae</taxon>
        <taxon>Rubricoccus</taxon>
    </lineage>
</organism>
<keyword evidence="1" id="KW-0732">Signal</keyword>
<gene>
    <name evidence="2" type="ORF">BSZ36_01360</name>
</gene>
<evidence type="ECO:0000313" key="2">
    <source>
        <dbReference type="EMBL" id="OZC01750.1"/>
    </source>
</evidence>
<feature type="signal peptide" evidence="1">
    <location>
        <begin position="1"/>
        <end position="18"/>
    </location>
</feature>
<dbReference type="AlphaFoldDB" id="A0A259TVM5"/>